<protein>
    <submittedName>
        <fullName evidence="2">DUF2213 domain-containing protein</fullName>
    </submittedName>
</protein>
<feature type="region of interest" description="Disordered" evidence="1">
    <location>
        <begin position="260"/>
        <end position="326"/>
    </location>
</feature>
<reference evidence="2" key="1">
    <citation type="journal article" date="2018" name="Genome Biol.">
        <title>SKESA: strategic k-mer extension for scrupulous assemblies.</title>
        <authorList>
            <person name="Souvorov A."/>
            <person name="Agarwala R."/>
            <person name="Lipman D.J."/>
        </authorList>
    </citation>
    <scope>NUCLEOTIDE SEQUENCE</scope>
    <source>
        <strain evidence="2">MA.GW_S00744-09</strain>
    </source>
</reference>
<feature type="compositionally biased region" description="Basic and acidic residues" evidence="1">
    <location>
        <begin position="266"/>
        <end position="315"/>
    </location>
</feature>
<comment type="caution">
    <text evidence="2">The sequence shown here is derived from an EMBL/GenBank/DDBJ whole genome shotgun (WGS) entry which is preliminary data.</text>
</comment>
<dbReference type="AlphaFoldDB" id="A0A743U610"/>
<name>A0A743U610_SALER</name>
<reference evidence="2" key="2">
    <citation type="submission" date="2020-02" db="EMBL/GenBank/DDBJ databases">
        <authorList>
            <consortium name="NCBI Pathogen Detection Project"/>
        </authorList>
    </citation>
    <scope>NUCLEOTIDE SEQUENCE</scope>
    <source>
        <strain evidence="2">MA.GW_S00744-09</strain>
    </source>
</reference>
<evidence type="ECO:0000256" key="1">
    <source>
        <dbReference type="SAM" id="MobiDB-lite"/>
    </source>
</evidence>
<proteinExistence type="predicted"/>
<evidence type="ECO:0000313" key="2">
    <source>
        <dbReference type="EMBL" id="HAF2212426.1"/>
    </source>
</evidence>
<gene>
    <name evidence="2" type="ORF">G9E81_005204</name>
</gene>
<dbReference type="Pfam" id="PF09979">
    <property type="entry name" value="DUF2213"/>
    <property type="match status" value="1"/>
</dbReference>
<accession>A0A743U610</accession>
<dbReference type="InterPro" id="IPR016913">
    <property type="entry name" value="UCP029215"/>
</dbReference>
<organism evidence="2">
    <name type="scientific">Salmonella enterica</name>
    <name type="common">Salmonella choleraesuis</name>
    <dbReference type="NCBI Taxonomy" id="28901"/>
    <lineage>
        <taxon>Bacteria</taxon>
        <taxon>Pseudomonadati</taxon>
        <taxon>Pseudomonadota</taxon>
        <taxon>Gammaproteobacteria</taxon>
        <taxon>Enterobacterales</taxon>
        <taxon>Enterobacteriaceae</taxon>
        <taxon>Salmonella</taxon>
    </lineage>
</organism>
<sequence>MPVRKVDGGWQWGNHGKVYPTKEEAEEQEKAAYANGYTGDSALAFDRATVRSFDKDGRLHIELTPISKANICPYYGREIPNSRSLGLQPDKVYYLLRDPKELAKAASTFNNIPLLNEHIPVTAADPQKMAVVGSTGTDSEFDGTYLKNSLVVWDADSIAGIETDEKKELSSAYRYVADMTPGVHEGQPYDGVMRDIVGNHVALVIEGRAGSDVVVGDSIPLELKEMAKAKQLAAALKPFLAQDADLEEVEKAVKKNLELEEEEKDERERKDIKAKEKRDEYEEKKLDRKDESLGEKAKDKKAMDEESEEKDKKAEDEDDEDEEDKAAMDAALIRKAEENVMGRIRQANEARECVRPLVGDVGLVAMDSAEDIYRFALDSIGANHKGVHPSALKSMVEFSISQKSDARKPNHGLGMDSAATTSFAKAFPGATKMKRS</sequence>
<dbReference type="EMBL" id="DAAUNW010000026">
    <property type="protein sequence ID" value="HAF2212426.1"/>
    <property type="molecule type" value="Genomic_DNA"/>
</dbReference>